<organism evidence="2 3">
    <name type="scientific">Rhizocola hellebori</name>
    <dbReference type="NCBI Taxonomy" id="1392758"/>
    <lineage>
        <taxon>Bacteria</taxon>
        <taxon>Bacillati</taxon>
        <taxon>Actinomycetota</taxon>
        <taxon>Actinomycetes</taxon>
        <taxon>Micromonosporales</taxon>
        <taxon>Micromonosporaceae</taxon>
        <taxon>Rhizocola</taxon>
    </lineage>
</organism>
<sequence>MEDTVTALINKKREGTCNSPLRTDERLRKAARAHSADMAKKDYFSHVSQDGSSFVDRIARTGYPRGSAASENIAVGYTSAKAVVDGWMNSEGHRKNIMNCASKAVGVGLAYRGNTPYWTQDFGRS</sequence>
<dbReference type="Gene3D" id="3.40.33.10">
    <property type="entry name" value="CAP"/>
    <property type="match status" value="1"/>
</dbReference>
<dbReference type="CDD" id="cd05379">
    <property type="entry name" value="CAP_bacterial"/>
    <property type="match status" value="1"/>
</dbReference>
<dbReference type="RefSeq" id="WP_203908351.1">
    <property type="nucleotide sequence ID" value="NZ_BONY01000013.1"/>
</dbReference>
<dbReference type="SUPFAM" id="SSF55797">
    <property type="entry name" value="PR-1-like"/>
    <property type="match status" value="1"/>
</dbReference>
<evidence type="ECO:0000313" key="3">
    <source>
        <dbReference type="Proteomes" id="UP000612899"/>
    </source>
</evidence>
<reference evidence="2" key="1">
    <citation type="submission" date="2021-01" db="EMBL/GenBank/DDBJ databases">
        <title>Whole genome shotgun sequence of Rhizocola hellebori NBRC 109834.</title>
        <authorList>
            <person name="Komaki H."/>
            <person name="Tamura T."/>
        </authorList>
    </citation>
    <scope>NUCLEOTIDE SEQUENCE</scope>
    <source>
        <strain evidence="2">NBRC 109834</strain>
    </source>
</reference>
<keyword evidence="3" id="KW-1185">Reference proteome</keyword>
<dbReference type="PANTHER" id="PTHR31157">
    <property type="entry name" value="SCP DOMAIN-CONTAINING PROTEIN"/>
    <property type="match status" value="1"/>
</dbReference>
<accession>A0A8J3VEF9</accession>
<evidence type="ECO:0000313" key="2">
    <source>
        <dbReference type="EMBL" id="GIH04464.1"/>
    </source>
</evidence>
<dbReference type="Proteomes" id="UP000612899">
    <property type="component" value="Unassembled WGS sequence"/>
</dbReference>
<dbReference type="Pfam" id="PF00188">
    <property type="entry name" value="CAP"/>
    <property type="match status" value="1"/>
</dbReference>
<comment type="caution">
    <text evidence="2">The sequence shown here is derived from an EMBL/GenBank/DDBJ whole genome shotgun (WGS) entry which is preliminary data.</text>
</comment>
<proteinExistence type="predicted"/>
<dbReference type="EMBL" id="BONY01000013">
    <property type="protein sequence ID" value="GIH04464.1"/>
    <property type="molecule type" value="Genomic_DNA"/>
</dbReference>
<dbReference type="InterPro" id="IPR035940">
    <property type="entry name" value="CAP_sf"/>
</dbReference>
<feature type="domain" description="SCP" evidence="1">
    <location>
        <begin position="7"/>
        <end position="122"/>
    </location>
</feature>
<name>A0A8J3VEF9_9ACTN</name>
<evidence type="ECO:0000259" key="1">
    <source>
        <dbReference type="Pfam" id="PF00188"/>
    </source>
</evidence>
<protein>
    <recommendedName>
        <fullName evidence="1">SCP domain-containing protein</fullName>
    </recommendedName>
</protein>
<dbReference type="AlphaFoldDB" id="A0A8J3VEF9"/>
<gene>
    <name evidence="2" type="ORF">Rhe02_25310</name>
</gene>
<dbReference type="PANTHER" id="PTHR31157:SF1">
    <property type="entry name" value="SCP DOMAIN-CONTAINING PROTEIN"/>
    <property type="match status" value="1"/>
</dbReference>
<dbReference type="InterPro" id="IPR014044">
    <property type="entry name" value="CAP_dom"/>
</dbReference>